<proteinExistence type="predicted"/>
<feature type="compositionally biased region" description="Basic and acidic residues" evidence="5">
    <location>
        <begin position="774"/>
        <end position="793"/>
    </location>
</feature>
<keyword evidence="7" id="KW-1185">Reference proteome</keyword>
<dbReference type="PANTHER" id="PTHR18921:SF2">
    <property type="entry name" value="THYROID RECEPTOR-INTERACTING PROTEIN 11"/>
    <property type="match status" value="1"/>
</dbReference>
<dbReference type="Proteomes" id="UP001652624">
    <property type="component" value="Chromosome 9"/>
</dbReference>
<keyword evidence="2" id="KW-0333">Golgi apparatus</keyword>
<dbReference type="PROSITE" id="PS50913">
    <property type="entry name" value="GRIP"/>
    <property type="match status" value="1"/>
</dbReference>
<evidence type="ECO:0000256" key="5">
    <source>
        <dbReference type="SAM" id="MobiDB-lite"/>
    </source>
</evidence>
<feature type="coiled-coil region" evidence="4">
    <location>
        <begin position="855"/>
        <end position="945"/>
    </location>
</feature>
<dbReference type="GeneID" id="132540236"/>
<evidence type="ECO:0000256" key="2">
    <source>
        <dbReference type="ARBA" id="ARBA00023034"/>
    </source>
</evidence>
<organism evidence="7 8">
    <name type="scientific">Erinaceus europaeus</name>
    <name type="common">Western European hedgehog</name>
    <dbReference type="NCBI Taxonomy" id="9365"/>
    <lineage>
        <taxon>Eukaryota</taxon>
        <taxon>Metazoa</taxon>
        <taxon>Chordata</taxon>
        <taxon>Craniata</taxon>
        <taxon>Vertebrata</taxon>
        <taxon>Euteleostomi</taxon>
        <taxon>Mammalia</taxon>
        <taxon>Eutheria</taxon>
        <taxon>Laurasiatheria</taxon>
        <taxon>Eulipotyphla</taxon>
        <taxon>Erinaceidae</taxon>
        <taxon>Erinaceinae</taxon>
        <taxon>Erinaceus</taxon>
    </lineage>
</organism>
<reference evidence="8" key="1">
    <citation type="submission" date="2025-08" db="UniProtKB">
        <authorList>
            <consortium name="RefSeq"/>
        </authorList>
    </citation>
    <scope>IDENTIFICATION</scope>
</reference>
<dbReference type="RefSeq" id="XP_060052981.1">
    <property type="nucleotide sequence ID" value="XM_060196998.1"/>
</dbReference>
<comment type="subcellular location">
    <subcellularLocation>
        <location evidence="1">Golgi apparatus</location>
    </subcellularLocation>
</comment>
<evidence type="ECO:0000313" key="8">
    <source>
        <dbReference type="RefSeq" id="XP_060052981.1"/>
    </source>
</evidence>
<name>A0ABM3XVY3_ERIEU</name>
<keyword evidence="3 4" id="KW-0175">Coiled coil</keyword>
<feature type="coiled-coil region" evidence="4">
    <location>
        <begin position="211"/>
        <end position="569"/>
    </location>
</feature>
<feature type="domain" description="GRIP" evidence="6">
    <location>
        <begin position="983"/>
        <end position="1032"/>
    </location>
</feature>
<evidence type="ECO:0000256" key="1">
    <source>
        <dbReference type="ARBA" id="ARBA00004555"/>
    </source>
</evidence>
<gene>
    <name evidence="8" type="primary">LOC132540236</name>
</gene>
<accession>A0ABM3XVY3</accession>
<dbReference type="PANTHER" id="PTHR18921">
    <property type="entry name" value="MYOSIN HEAVY CHAIN - RELATED"/>
    <property type="match status" value="1"/>
</dbReference>
<evidence type="ECO:0000256" key="4">
    <source>
        <dbReference type="SAM" id="Coils"/>
    </source>
</evidence>
<dbReference type="InterPro" id="IPR000237">
    <property type="entry name" value="GRIP_dom"/>
</dbReference>
<evidence type="ECO:0000259" key="6">
    <source>
        <dbReference type="PROSITE" id="PS50913"/>
    </source>
</evidence>
<evidence type="ECO:0000256" key="3">
    <source>
        <dbReference type="ARBA" id="ARBA00023054"/>
    </source>
</evidence>
<feature type="region of interest" description="Disordered" evidence="5">
    <location>
        <begin position="764"/>
        <end position="801"/>
    </location>
</feature>
<protein>
    <submittedName>
        <fullName evidence="8">Thyroid receptor-interacting protein 11-like</fullName>
    </submittedName>
</protein>
<evidence type="ECO:0000313" key="7">
    <source>
        <dbReference type="Proteomes" id="UP001652624"/>
    </source>
</evidence>
<sequence length="1048" mass="120729">MLWLGNLRSVFGQTLNHVEEGLATMTDQFSNMRKDCVAENLENELVETSPALTLEPATFWLDNKSPEALHKGPEELYEPPGLHIDLPLPQEGSQLETKRILLLDKTWMLQPAGQPMCTGANGAPMTTVPAASLGCDNTQQGSDVHNIATDFTDICANSSQQELARLTSEVSRLQCEVGHWRHIAQGHTIHGGKIPQQDQVCKLKNKIKKLKQRQNKEIDNYHCELSVLKNKYQHNLEEVTFQHQKEMKDYEGRIAQLESLLQERDSQIIVSYHTEIHKNEETIHTLQAEKEKSSKIIQEMEKTIKVLGEKLSSDQVNANLAQENLALKKHVQTLEKEKSSLNQQKDQLETTFLKVSYENEVLRSSVVKEKDLNAEVSDLRLHLEAKEKELKEIISEKEILRSKLQELDKQNEETAKHLFLTVEQVRKQQNDINKLNRELKDAEKRAQDLEKEKMNIIQEKEAIIKNTQQNLSEMRQVSEALKKTASDFKADKENAILACEVLLHQLEEAIALHKQNSQEKKNHVKALERKTAQLETELCEIRKKSAEEAKAYEETIEQLSNVCNAKTSKLQQKHDCLVKINQEKDLEIELKNKIAKMHMDDRETKTILSSSLEEKKHLTQLLTEKEAALIKLQDLNMQLSTRVERSSHDLPNTTVQNLSQNMQGRNIGIDAMKQNSQALPTVLQAATIGNTLEGITQEQFENILQQLGKVQQQVKKMEEWKRQILIRVHGIQFKSVQVQEGLRKSVQDKDVTIKALHQSNQQLSDAISKSSCTTRKERQQTEEERRQRKETEHSLQNSVHQKEVMLKIKSDQLLALNGNLAQRMNENKVLREAEANLKGRIADLEISIYEIRGENKNLLEQCKKDKVKCQELQRDNITFSTRIQEKEFECHSLNKKAFALEQQLKVKEQETTMVVNHLSTTEKTLHVIQEEKEQLLESLNQKQTDNCALQEEIQHLHNQELQLKQKIEMLCSTQKELMDIVNNTEDKVDKTLIRNLFIGHFKTPQNQRVHVLRMMGNILDIKEGELEELLSEEQDGIIKWMTGWIVTV</sequence>